<sequence>MFSDISHERQQSLLRQRNLFALTSAGLGLALVVAGSLAATRDREVVLVPTVPKQLTVSSAGVEADYLELVTRDAALVLLNRSPEGLDYWMNEILKLADPASYGRLKAELVRIVEEQRGSDVTQAFVIRSMSVDPKGLTSDVTGTLKTFVGAQVIASDERRFRFSWTYRGLRLALAGFAQLPPQDKSKEAQ</sequence>
<reference evidence="1 2" key="1">
    <citation type="submission" date="2014-03" db="EMBL/GenBank/DDBJ databases">
        <title>Whole genome sequence of Novosphingobium resinovorum KF1.</title>
        <authorList>
            <person name="Gan H.M."/>
            <person name="Gan H.Y."/>
            <person name="Chew T.H."/>
            <person name="Savka M.A."/>
        </authorList>
    </citation>
    <scope>NUCLEOTIDE SEQUENCE [LARGE SCALE GENOMIC DNA]</scope>
    <source>
        <strain evidence="1 2">KF1</strain>
    </source>
</reference>
<gene>
    <name evidence="1" type="primary">traE</name>
    <name evidence="1" type="ORF">BV97_03722</name>
</gene>
<evidence type="ECO:0000313" key="2">
    <source>
        <dbReference type="Proteomes" id="UP000024329"/>
    </source>
</evidence>
<dbReference type="eggNOG" id="ENOG502ZB5X">
    <property type="taxonomic scope" value="Bacteria"/>
</dbReference>
<proteinExistence type="predicted"/>
<dbReference type="EMBL" id="JFYZ01000020">
    <property type="protein sequence ID" value="EZP79939.1"/>
    <property type="molecule type" value="Genomic_DNA"/>
</dbReference>
<dbReference type="PATRIC" id="fig|158500.4.peg.3792"/>
<dbReference type="Proteomes" id="UP000024329">
    <property type="component" value="Unassembled WGS sequence"/>
</dbReference>
<dbReference type="Pfam" id="PF05309">
    <property type="entry name" value="TraE"/>
    <property type="match status" value="1"/>
</dbReference>
<organism evidence="1 2">
    <name type="scientific">Novosphingobium resinovorum</name>
    <dbReference type="NCBI Taxonomy" id="158500"/>
    <lineage>
        <taxon>Bacteria</taxon>
        <taxon>Pseudomonadati</taxon>
        <taxon>Pseudomonadota</taxon>
        <taxon>Alphaproteobacteria</taxon>
        <taxon>Sphingomonadales</taxon>
        <taxon>Sphingomonadaceae</taxon>
        <taxon>Novosphingobium</taxon>
    </lineage>
</organism>
<comment type="caution">
    <text evidence="1">The sequence shown here is derived from an EMBL/GenBank/DDBJ whole genome shotgun (WGS) entry which is preliminary data.</text>
</comment>
<dbReference type="AlphaFoldDB" id="A0A031JSR2"/>
<accession>A0A031JSR2</accession>
<evidence type="ECO:0000313" key="1">
    <source>
        <dbReference type="EMBL" id="EZP79939.1"/>
    </source>
</evidence>
<name>A0A031JSR2_9SPHN</name>
<dbReference type="RefSeq" id="WP_036527644.1">
    <property type="nucleotide sequence ID" value="NZ_JFYZ01000020.1"/>
</dbReference>
<protein>
    <submittedName>
        <fullName evidence="1">Conjugal transfer pilus assembly protein TraE</fullName>
    </submittedName>
</protein>
<dbReference type="InterPro" id="IPR007973">
    <property type="entry name" value="Pilus_assembly_TraE"/>
</dbReference>